<sequence length="62" mass="6990">MSLSTNSKEQSADDKEQRDAKRIETNKTDPQITELKGFFDPKEPLEEEGTINPLTGNPKDPE</sequence>
<name>A0A512B7D7_9BACT</name>
<evidence type="ECO:0000256" key="1">
    <source>
        <dbReference type="SAM" id="MobiDB-lite"/>
    </source>
</evidence>
<evidence type="ECO:0000313" key="3">
    <source>
        <dbReference type="Proteomes" id="UP000321513"/>
    </source>
</evidence>
<accession>A0A512B7D7</accession>
<comment type="caution">
    <text evidence="2">The sequence shown here is derived from an EMBL/GenBank/DDBJ whole genome shotgun (WGS) entry which is preliminary data.</text>
</comment>
<dbReference type="RefSeq" id="WP_147201677.1">
    <property type="nucleotide sequence ID" value="NZ_BJYT01000001.1"/>
</dbReference>
<protein>
    <submittedName>
        <fullName evidence="2">Uncharacterized protein</fullName>
    </submittedName>
</protein>
<keyword evidence="3" id="KW-1185">Reference proteome</keyword>
<gene>
    <name evidence="2" type="ORF">SAE01_02130</name>
</gene>
<dbReference type="OrthoDB" id="9872212at2"/>
<evidence type="ECO:0000313" key="2">
    <source>
        <dbReference type="EMBL" id="GEO07717.1"/>
    </source>
</evidence>
<feature type="region of interest" description="Disordered" evidence="1">
    <location>
        <begin position="1"/>
        <end position="62"/>
    </location>
</feature>
<organism evidence="2 3">
    <name type="scientific">Segetibacter aerophilus</name>
    <dbReference type="NCBI Taxonomy" id="670293"/>
    <lineage>
        <taxon>Bacteria</taxon>
        <taxon>Pseudomonadati</taxon>
        <taxon>Bacteroidota</taxon>
        <taxon>Chitinophagia</taxon>
        <taxon>Chitinophagales</taxon>
        <taxon>Chitinophagaceae</taxon>
        <taxon>Segetibacter</taxon>
    </lineage>
</organism>
<reference evidence="2 3" key="1">
    <citation type="submission" date="2019-07" db="EMBL/GenBank/DDBJ databases">
        <title>Whole genome shotgun sequence of Segetibacter aerophilus NBRC 106135.</title>
        <authorList>
            <person name="Hosoyama A."/>
            <person name="Uohara A."/>
            <person name="Ohji S."/>
            <person name="Ichikawa N."/>
        </authorList>
    </citation>
    <scope>NUCLEOTIDE SEQUENCE [LARGE SCALE GENOMIC DNA]</scope>
    <source>
        <strain evidence="2 3">NBRC 106135</strain>
    </source>
</reference>
<dbReference type="AlphaFoldDB" id="A0A512B7D7"/>
<proteinExistence type="predicted"/>
<feature type="compositionally biased region" description="Basic and acidic residues" evidence="1">
    <location>
        <begin position="10"/>
        <end position="27"/>
    </location>
</feature>
<dbReference type="EMBL" id="BJYT01000001">
    <property type="protein sequence ID" value="GEO07717.1"/>
    <property type="molecule type" value="Genomic_DNA"/>
</dbReference>
<dbReference type="Proteomes" id="UP000321513">
    <property type="component" value="Unassembled WGS sequence"/>
</dbReference>